<sequence length="100" mass="11263">MDDRLERVIRQQLRKAGKQFEEAKRAYSEAKDDPAGDAAGAKRYDLPTDDEGRARIVCRRHAERRAVPVDGEGRPSCFEGGHPDCEGCAEDVREGFVETW</sequence>
<dbReference type="RefSeq" id="WP_050027169.1">
    <property type="nucleotide sequence ID" value="NZ_JNFH02000160.1"/>
</dbReference>
<dbReference type="Proteomes" id="UP000053331">
    <property type="component" value="Unassembled WGS sequence"/>
</dbReference>
<gene>
    <name evidence="2" type="ORF">FK85_14850</name>
</gene>
<evidence type="ECO:0000313" key="2">
    <source>
        <dbReference type="EMBL" id="KDS90417.1"/>
    </source>
</evidence>
<keyword evidence="3" id="KW-1185">Reference proteome</keyword>
<organism evidence="2 3">
    <name type="scientific">Halorubrum saccharovorum</name>
    <dbReference type="NCBI Taxonomy" id="2248"/>
    <lineage>
        <taxon>Archaea</taxon>
        <taxon>Methanobacteriati</taxon>
        <taxon>Methanobacteriota</taxon>
        <taxon>Stenosarchaea group</taxon>
        <taxon>Halobacteria</taxon>
        <taxon>Halobacteriales</taxon>
        <taxon>Haloferacaceae</taxon>
        <taxon>Halorubrum</taxon>
    </lineage>
</organism>
<protein>
    <submittedName>
        <fullName evidence="2">Uncharacterized protein</fullName>
    </submittedName>
</protein>
<dbReference type="Pfam" id="PF23367">
    <property type="entry name" value="DUF7091"/>
    <property type="match status" value="1"/>
</dbReference>
<name>A0A081ESM9_9EURY</name>
<evidence type="ECO:0000256" key="1">
    <source>
        <dbReference type="SAM" id="MobiDB-lite"/>
    </source>
</evidence>
<accession>A0A081ESM9</accession>
<evidence type="ECO:0000313" key="3">
    <source>
        <dbReference type="Proteomes" id="UP000053331"/>
    </source>
</evidence>
<proteinExistence type="predicted"/>
<feature type="region of interest" description="Disordered" evidence="1">
    <location>
        <begin position="20"/>
        <end position="47"/>
    </location>
</feature>
<comment type="caution">
    <text evidence="2">The sequence shown here is derived from an EMBL/GenBank/DDBJ whole genome shotgun (WGS) entry which is preliminary data.</text>
</comment>
<reference evidence="2 3" key="1">
    <citation type="journal article" date="2015" name="Genome Announc.">
        <title>Draft genome sequence of a Halorubrum H3 strain isolated from the burlinskoye salt lake (Altai Krai, Russia).</title>
        <authorList>
            <person name="Rozanov A.S."/>
            <person name="Bryanskaya A.V."/>
            <person name="Malup T.K."/>
            <person name="Kotenko A.V."/>
            <person name="Peltek S.E."/>
        </authorList>
    </citation>
    <scope>NUCLEOTIDE SEQUENCE [LARGE SCALE GENOMIC DNA]</scope>
    <source>
        <strain evidence="2 3">H3</strain>
    </source>
</reference>
<dbReference type="AlphaFoldDB" id="A0A081ESM9"/>
<dbReference type="InterPro" id="IPR055517">
    <property type="entry name" value="DUF7091"/>
</dbReference>
<dbReference type="OrthoDB" id="213643at2157"/>
<dbReference type="EMBL" id="JNFH02000160">
    <property type="protein sequence ID" value="KDS90417.1"/>
    <property type="molecule type" value="Genomic_DNA"/>
</dbReference>